<dbReference type="RefSeq" id="WP_007018906.1">
    <property type="nucleotide sequence ID" value="NZ_CH724119.1"/>
</dbReference>
<dbReference type="Proteomes" id="UP000004263">
    <property type="component" value="Unassembled WGS sequence"/>
</dbReference>
<sequence length="121" mass="13247">MTFIIEIIASILLIVGGLFVLIGALGMVKLPDFYTRLHAPTKATTLGIGCMLIGSLILHALRGDGIGIQELVISLFLFLTAPVSAYMIAKAAIHRDVRLTRNSRNTHLTETIKMHGEDYQE</sequence>
<feature type="transmembrane region" description="Helical" evidence="1">
    <location>
        <begin position="73"/>
        <end position="93"/>
    </location>
</feature>
<dbReference type="PANTHER" id="PTHR34703">
    <property type="entry name" value="ANTIPORTER SUBUNIT MNHG2-RELATED"/>
    <property type="match status" value="1"/>
</dbReference>
<keyword evidence="1" id="KW-0472">Membrane</keyword>
<gene>
    <name evidence="2" type="ORF">RED65_07769</name>
</gene>
<dbReference type="AlphaFoldDB" id="Q1MYX6"/>
<accession>Q1MYX6</accession>
<name>Q1MYX6_9GAMM</name>
<feature type="transmembrane region" description="Helical" evidence="1">
    <location>
        <begin position="6"/>
        <end position="31"/>
    </location>
</feature>
<dbReference type="GO" id="GO:0015385">
    <property type="term" value="F:sodium:proton antiporter activity"/>
    <property type="evidence" value="ECO:0007669"/>
    <property type="project" value="TreeGrafter"/>
</dbReference>
<proteinExistence type="predicted"/>
<reference evidence="2 3" key="1">
    <citation type="submission" date="2006-03" db="EMBL/GenBank/DDBJ databases">
        <authorList>
            <person name="Pinhassi J."/>
            <person name="Pedros-Alio C."/>
            <person name="Ferriera S."/>
            <person name="Johnson J."/>
            <person name="Kravitz S."/>
            <person name="Halpern A."/>
            <person name="Remington K."/>
            <person name="Beeson K."/>
            <person name="Tran B."/>
            <person name="Rogers Y.-H."/>
            <person name="Friedman R."/>
            <person name="Venter J.C."/>
        </authorList>
    </citation>
    <scope>NUCLEOTIDE SEQUENCE [LARGE SCALE GENOMIC DNA]</scope>
    <source>
        <strain evidence="2 3">RED65</strain>
    </source>
</reference>
<keyword evidence="3" id="KW-1185">Reference proteome</keyword>
<evidence type="ECO:0000313" key="2">
    <source>
        <dbReference type="EMBL" id="EAT11165.1"/>
    </source>
</evidence>
<evidence type="ECO:0000256" key="1">
    <source>
        <dbReference type="SAM" id="Phobius"/>
    </source>
</evidence>
<dbReference type="NCBIfam" id="NF009314">
    <property type="entry name" value="PRK12674.1-2"/>
    <property type="match status" value="1"/>
</dbReference>
<dbReference type="OrthoDB" id="9813804at2"/>
<dbReference type="NCBIfam" id="TIGR01300">
    <property type="entry name" value="CPA3_mnhG_phaG"/>
    <property type="match status" value="1"/>
</dbReference>
<dbReference type="Pfam" id="PF03334">
    <property type="entry name" value="PhaG_MnhG_YufB"/>
    <property type="match status" value="1"/>
</dbReference>
<dbReference type="InterPro" id="IPR005133">
    <property type="entry name" value="PhaG_MnhG_YufB"/>
</dbReference>
<dbReference type="HOGENOM" id="CLU_121334_0_0_6"/>
<dbReference type="NCBIfam" id="NF009316">
    <property type="entry name" value="PRK12674.1-5"/>
    <property type="match status" value="1"/>
</dbReference>
<keyword evidence="1" id="KW-1133">Transmembrane helix</keyword>
<dbReference type="PANTHER" id="PTHR34703:SF1">
    <property type="entry name" value="ANTIPORTER SUBUNIT MNHG2-RELATED"/>
    <property type="match status" value="1"/>
</dbReference>
<dbReference type="EMBL" id="AAQH01000022">
    <property type="protein sequence ID" value="EAT11165.1"/>
    <property type="molecule type" value="Genomic_DNA"/>
</dbReference>
<organism evidence="2 3">
    <name type="scientific">Bermanella marisrubri</name>
    <dbReference type="NCBI Taxonomy" id="207949"/>
    <lineage>
        <taxon>Bacteria</taxon>
        <taxon>Pseudomonadati</taxon>
        <taxon>Pseudomonadota</taxon>
        <taxon>Gammaproteobacteria</taxon>
        <taxon>Oceanospirillales</taxon>
        <taxon>Oceanospirillaceae</taxon>
        <taxon>Bermanella</taxon>
    </lineage>
</organism>
<keyword evidence="1" id="KW-0812">Transmembrane</keyword>
<dbReference type="STRING" id="207949.RED65_07769"/>
<comment type="caution">
    <text evidence="2">The sequence shown here is derived from an EMBL/GenBank/DDBJ whole genome shotgun (WGS) entry which is preliminary data.</text>
</comment>
<evidence type="ECO:0008006" key="4">
    <source>
        <dbReference type="Google" id="ProtNLM"/>
    </source>
</evidence>
<evidence type="ECO:0000313" key="3">
    <source>
        <dbReference type="Proteomes" id="UP000004263"/>
    </source>
</evidence>
<feature type="transmembrane region" description="Helical" evidence="1">
    <location>
        <begin position="43"/>
        <end position="61"/>
    </location>
</feature>
<protein>
    <recommendedName>
        <fullName evidence="4">Na+/H+ antiporter subunit G</fullName>
    </recommendedName>
</protein>